<organism evidence="1">
    <name type="scientific">marine sediment metagenome</name>
    <dbReference type="NCBI Taxonomy" id="412755"/>
    <lineage>
        <taxon>unclassified sequences</taxon>
        <taxon>metagenomes</taxon>
        <taxon>ecological metagenomes</taxon>
    </lineage>
</organism>
<sequence length="218" mass="25521">MKILVKYPSRERREQFLNVLHLMDEKASDKNNINYLVTLDSDDSTMANIEDDINVNNVTVIYGESDSKIHACNRDMEEIGGWDIVILVSDDMVPQIEGWDEVLRATMEKHFPDTDGALWFNDGYQPRTCTLTVFGKKYYDRFGWLYHPDYHSLFCDNEQTEVGLGLGKLQYFETVLFKHEHFANNSQVKRDSLYDRNEALFNIDKQTYEHRKAEGFPV</sequence>
<reference evidence="1" key="1">
    <citation type="journal article" date="2015" name="Nature">
        <title>Complex archaea that bridge the gap between prokaryotes and eukaryotes.</title>
        <authorList>
            <person name="Spang A."/>
            <person name="Saw J.H."/>
            <person name="Jorgensen S.L."/>
            <person name="Zaremba-Niedzwiedzka K."/>
            <person name="Martijn J."/>
            <person name="Lind A.E."/>
            <person name="van Eijk R."/>
            <person name="Schleper C."/>
            <person name="Guy L."/>
            <person name="Ettema T.J."/>
        </authorList>
    </citation>
    <scope>NUCLEOTIDE SEQUENCE</scope>
</reference>
<name>A0A0F9T0B8_9ZZZZ</name>
<accession>A0A0F9T0B8</accession>
<comment type="caution">
    <text evidence="1">The sequence shown here is derived from an EMBL/GenBank/DDBJ whole genome shotgun (WGS) entry which is preliminary data.</text>
</comment>
<protein>
    <recommendedName>
        <fullName evidence="2">Glycosyltransferase 2-like domain-containing protein</fullName>
    </recommendedName>
</protein>
<dbReference type="AlphaFoldDB" id="A0A0F9T0B8"/>
<evidence type="ECO:0008006" key="2">
    <source>
        <dbReference type="Google" id="ProtNLM"/>
    </source>
</evidence>
<dbReference type="EMBL" id="LAZR01000322">
    <property type="protein sequence ID" value="KKN74655.1"/>
    <property type="molecule type" value="Genomic_DNA"/>
</dbReference>
<gene>
    <name evidence="1" type="ORF">LCGC14_0388570</name>
</gene>
<proteinExistence type="predicted"/>
<evidence type="ECO:0000313" key="1">
    <source>
        <dbReference type="EMBL" id="KKN74655.1"/>
    </source>
</evidence>